<evidence type="ECO:0000256" key="2">
    <source>
        <dbReference type="ARBA" id="ARBA00022729"/>
    </source>
</evidence>
<name>A0A937USQ9_9ACTN</name>
<sequence length="434" mass="45188">MKRRVLAAVACVLTLLAAACSTSKDDADDGGTPAQAVQRSGLLADNGACDSSKPVYKIGMMTPFQTAAIAHRSQVDAAEAAITAFNSRGGIAGHCIDLEPCDTHFDPNGELDCARQFADGDVVATINDTTQNSADVTSTLQTAGLARVGGFPNVADIGVKNLFPIGGGSTGNVFMVIPPLAQTGVSKIALIAIDTPAFQRVPDLMKPMLEAHGAEITKLIPVAAGTTDYQQFVLAATDSGAKGAALITQPADTAQVLRAAQQLSSPLKFSLSLGTSSLTDLKQFGTAVKNVTFVSEVPPVTGSRERWPVLGDVLADFQASGESDLRPENVDAGDLKSWMSVLALVQVLGKAGDPDDVSRKAVLDAFSTAKNVDMHGLIPSWTPLATGPGLFGGVSDPWYYQVTFDPDSGQFTVSDKLLNLVSEFAGEADYAQPS</sequence>
<feature type="signal peptide" evidence="3">
    <location>
        <begin position="1"/>
        <end position="27"/>
    </location>
</feature>
<dbReference type="PANTHER" id="PTHR30483:SF6">
    <property type="entry name" value="PERIPLASMIC BINDING PROTEIN OF ABC TRANSPORTER FOR NATURAL AMINO ACIDS"/>
    <property type="match status" value="1"/>
</dbReference>
<comment type="caution">
    <text evidence="5">The sequence shown here is derived from an EMBL/GenBank/DDBJ whole genome shotgun (WGS) entry which is preliminary data.</text>
</comment>
<keyword evidence="2 3" id="KW-0732">Signal</keyword>
<gene>
    <name evidence="5" type="ORF">I7412_37540</name>
</gene>
<dbReference type="SUPFAM" id="SSF53822">
    <property type="entry name" value="Periplasmic binding protein-like I"/>
    <property type="match status" value="1"/>
</dbReference>
<dbReference type="Proteomes" id="UP000604475">
    <property type="component" value="Unassembled WGS sequence"/>
</dbReference>
<proteinExistence type="inferred from homology"/>
<dbReference type="Gene3D" id="3.40.50.2300">
    <property type="match status" value="2"/>
</dbReference>
<dbReference type="InterPro" id="IPR051010">
    <property type="entry name" value="BCAA_transport"/>
</dbReference>
<organism evidence="5 6">
    <name type="scientific">Frankia nepalensis</name>
    <dbReference type="NCBI Taxonomy" id="1836974"/>
    <lineage>
        <taxon>Bacteria</taxon>
        <taxon>Bacillati</taxon>
        <taxon>Actinomycetota</taxon>
        <taxon>Actinomycetes</taxon>
        <taxon>Frankiales</taxon>
        <taxon>Frankiaceae</taxon>
        <taxon>Frankia</taxon>
    </lineage>
</organism>
<evidence type="ECO:0000313" key="5">
    <source>
        <dbReference type="EMBL" id="MBL7632762.1"/>
    </source>
</evidence>
<comment type="similarity">
    <text evidence="1">Belongs to the leucine-binding protein family.</text>
</comment>
<feature type="domain" description="Leucine-binding protein" evidence="4">
    <location>
        <begin position="56"/>
        <end position="373"/>
    </location>
</feature>
<dbReference type="AlphaFoldDB" id="A0A937USQ9"/>
<dbReference type="InterPro" id="IPR028081">
    <property type="entry name" value="Leu-bd"/>
</dbReference>
<dbReference type="Pfam" id="PF13458">
    <property type="entry name" value="Peripla_BP_6"/>
    <property type="match status" value="1"/>
</dbReference>
<evidence type="ECO:0000313" key="6">
    <source>
        <dbReference type="Proteomes" id="UP000604475"/>
    </source>
</evidence>
<keyword evidence="6" id="KW-1185">Reference proteome</keyword>
<protein>
    <submittedName>
        <fullName evidence="5">ABC transporter substrate-binding protein</fullName>
    </submittedName>
</protein>
<dbReference type="RefSeq" id="WP_203004118.1">
    <property type="nucleotide sequence ID" value="NZ_JADWYU010000207.1"/>
</dbReference>
<dbReference type="InterPro" id="IPR028082">
    <property type="entry name" value="Peripla_BP_I"/>
</dbReference>
<evidence type="ECO:0000256" key="1">
    <source>
        <dbReference type="ARBA" id="ARBA00010062"/>
    </source>
</evidence>
<evidence type="ECO:0000259" key="4">
    <source>
        <dbReference type="Pfam" id="PF13458"/>
    </source>
</evidence>
<feature type="chain" id="PRO_5037635005" evidence="3">
    <location>
        <begin position="28"/>
        <end position="434"/>
    </location>
</feature>
<reference evidence="5" key="1">
    <citation type="submission" date="2020-12" db="EMBL/GenBank/DDBJ databases">
        <title>Genomic characterization of non-nitrogen-fixing Frankia strains.</title>
        <authorList>
            <person name="Carlos-Shanley C."/>
            <person name="Guerra T."/>
            <person name="Hahn D."/>
        </authorList>
    </citation>
    <scope>NUCLEOTIDE SEQUENCE</scope>
    <source>
        <strain evidence="5">CN6</strain>
    </source>
</reference>
<evidence type="ECO:0000256" key="3">
    <source>
        <dbReference type="SAM" id="SignalP"/>
    </source>
</evidence>
<accession>A0A937USQ9</accession>
<dbReference type="PANTHER" id="PTHR30483">
    <property type="entry name" value="LEUCINE-SPECIFIC-BINDING PROTEIN"/>
    <property type="match status" value="1"/>
</dbReference>
<dbReference type="EMBL" id="JAEACQ010000349">
    <property type="protein sequence ID" value="MBL7632762.1"/>
    <property type="molecule type" value="Genomic_DNA"/>
</dbReference>
<dbReference type="PROSITE" id="PS51257">
    <property type="entry name" value="PROKAR_LIPOPROTEIN"/>
    <property type="match status" value="1"/>
</dbReference>